<keyword evidence="2" id="KW-0808">Transferase</keyword>
<dbReference type="PANTHER" id="PTHR22916:SF3">
    <property type="entry name" value="UDP-GLCNAC:BETAGAL BETA-1,3-N-ACETYLGLUCOSAMINYLTRANSFERASE-LIKE PROTEIN 1"/>
    <property type="match status" value="1"/>
</dbReference>
<comment type="caution">
    <text evidence="2">The sequence shown here is derived from an EMBL/GenBank/DDBJ whole genome shotgun (WGS) entry which is preliminary data.</text>
</comment>
<dbReference type="Gene3D" id="3.90.550.10">
    <property type="entry name" value="Spore Coat Polysaccharide Biosynthesis Protein SpsA, Chain A"/>
    <property type="match status" value="1"/>
</dbReference>
<organism evidence="2 3">
    <name type="scientific">Dysgonomonas hofstadii</name>
    <dbReference type="NCBI Taxonomy" id="637886"/>
    <lineage>
        <taxon>Bacteria</taxon>
        <taxon>Pseudomonadati</taxon>
        <taxon>Bacteroidota</taxon>
        <taxon>Bacteroidia</taxon>
        <taxon>Bacteroidales</taxon>
        <taxon>Dysgonomonadaceae</taxon>
        <taxon>Dysgonomonas</taxon>
    </lineage>
</organism>
<sequence length="354" mass="41339">MSNPLVSVLIPCYNVEKFVEESVNSILNQTYTHIEVIAINDCSTDRTGEILYSLAKEDPRITVISNEENLKLIKTLNKGIKLCSGEYIARMDSDDIALPTRIEKEVDFLEKNKDHDIVSTLFYAFRSENPNRKDLHHSPLTDEELRAFILFKSGICHPAVMIRKRVFTELGLSFEQEYLHVEDYALWSKAIYNTRLANIGEPLLLYRVHQHQISSLYEDVQTENKKKVFKIHCRHLGLPEDDDFIDVYASVAECVPLHSSVKYLDKCEELMLKLIEINKDKPFCSMPFLERMLSVHWLRLCANSRLGLSVIKRMKQSLFYKNENYTSRDLAIFYTKSTFKLKYKKSLIYKLVFR</sequence>
<protein>
    <submittedName>
        <fullName evidence="2">Glycosyltransferase involved in cell wall biosynthesis</fullName>
    </submittedName>
</protein>
<accession>A0A840CLZ5</accession>
<evidence type="ECO:0000259" key="1">
    <source>
        <dbReference type="Pfam" id="PF00535"/>
    </source>
</evidence>
<feature type="domain" description="Glycosyltransferase 2-like" evidence="1">
    <location>
        <begin position="7"/>
        <end position="169"/>
    </location>
</feature>
<evidence type="ECO:0000313" key="2">
    <source>
        <dbReference type="EMBL" id="MBB4036141.1"/>
    </source>
</evidence>
<dbReference type="GO" id="GO:0016758">
    <property type="term" value="F:hexosyltransferase activity"/>
    <property type="evidence" value="ECO:0007669"/>
    <property type="project" value="UniProtKB-ARBA"/>
</dbReference>
<dbReference type="Proteomes" id="UP000555103">
    <property type="component" value="Unassembled WGS sequence"/>
</dbReference>
<dbReference type="InterPro" id="IPR001173">
    <property type="entry name" value="Glyco_trans_2-like"/>
</dbReference>
<dbReference type="AlphaFoldDB" id="A0A840CLZ5"/>
<gene>
    <name evidence="2" type="ORF">GGR21_002042</name>
</gene>
<dbReference type="Pfam" id="PF00535">
    <property type="entry name" value="Glycos_transf_2"/>
    <property type="match status" value="1"/>
</dbReference>
<dbReference type="PANTHER" id="PTHR22916">
    <property type="entry name" value="GLYCOSYLTRANSFERASE"/>
    <property type="match status" value="1"/>
</dbReference>
<dbReference type="SUPFAM" id="SSF53448">
    <property type="entry name" value="Nucleotide-diphospho-sugar transferases"/>
    <property type="match status" value="1"/>
</dbReference>
<dbReference type="EMBL" id="JACIEP010000006">
    <property type="protein sequence ID" value="MBB4036141.1"/>
    <property type="molecule type" value="Genomic_DNA"/>
</dbReference>
<dbReference type="InterPro" id="IPR029044">
    <property type="entry name" value="Nucleotide-diphossugar_trans"/>
</dbReference>
<evidence type="ECO:0000313" key="3">
    <source>
        <dbReference type="Proteomes" id="UP000555103"/>
    </source>
</evidence>
<proteinExistence type="predicted"/>
<reference evidence="2 3" key="1">
    <citation type="submission" date="2020-08" db="EMBL/GenBank/DDBJ databases">
        <title>Genomic Encyclopedia of Type Strains, Phase IV (KMG-IV): sequencing the most valuable type-strain genomes for metagenomic binning, comparative biology and taxonomic classification.</title>
        <authorList>
            <person name="Goeker M."/>
        </authorList>
    </citation>
    <scope>NUCLEOTIDE SEQUENCE [LARGE SCALE GENOMIC DNA]</scope>
    <source>
        <strain evidence="2 3">DSM 104969</strain>
    </source>
</reference>
<name>A0A840CLZ5_9BACT</name>
<keyword evidence="3" id="KW-1185">Reference proteome</keyword>
<dbReference type="RefSeq" id="WP_183307051.1">
    <property type="nucleotide sequence ID" value="NZ_JACIEP010000006.1"/>
</dbReference>